<dbReference type="GO" id="GO:0016137">
    <property type="term" value="P:glycoside metabolic process"/>
    <property type="evidence" value="ECO:0007669"/>
    <property type="project" value="UniProtKB-ARBA"/>
</dbReference>
<sequence>MSGGGGRFEGMATLVTFHAHPDDECILTGGVMRKAADEGHRVVLVVATRGELGEVPEGFLGEGEQLRERRVQETHAAAEALGVARVEFLGYRDSGMMGEPTNDEPGTFWTASVEEAAARLAEILREESAEVCTIYDDFGNYGHPDHIQVHRVGMRATELAGTPRVYQATTNRDQLRRGLEQAVETGLVSRENLPDPDAEQPMGKPEAELTAAVDVTSYLPAKRAAMRAHASQIAEESFFLAMPEEIFQQAFGTEWFIRPGHGPGITEKDLTAGL</sequence>
<keyword evidence="3" id="KW-1185">Reference proteome</keyword>
<keyword evidence="1" id="KW-0862">Zinc</keyword>
<evidence type="ECO:0000256" key="1">
    <source>
        <dbReference type="ARBA" id="ARBA00022833"/>
    </source>
</evidence>
<dbReference type="GO" id="GO:0016811">
    <property type="term" value="F:hydrolase activity, acting on carbon-nitrogen (but not peptide) bonds, in linear amides"/>
    <property type="evidence" value="ECO:0007669"/>
    <property type="project" value="TreeGrafter"/>
</dbReference>
<dbReference type="PANTHER" id="PTHR12993">
    <property type="entry name" value="N-ACETYLGLUCOSAMINYL-PHOSPHATIDYLINOSITOL DE-N-ACETYLASE-RELATED"/>
    <property type="match status" value="1"/>
</dbReference>
<evidence type="ECO:0000313" key="3">
    <source>
        <dbReference type="Proteomes" id="UP000243542"/>
    </source>
</evidence>
<dbReference type="Gene3D" id="3.40.50.10320">
    <property type="entry name" value="LmbE-like"/>
    <property type="match status" value="1"/>
</dbReference>
<dbReference type="SUPFAM" id="SSF102588">
    <property type="entry name" value="LmbE-like"/>
    <property type="match status" value="1"/>
</dbReference>
<dbReference type="EMBL" id="PDJK01000002">
    <property type="protein sequence ID" value="PFG50071.1"/>
    <property type="molecule type" value="Genomic_DNA"/>
</dbReference>
<proteinExistence type="predicted"/>
<organism evidence="2 3">
    <name type="scientific">Amycolatopsis sulphurea</name>
    <dbReference type="NCBI Taxonomy" id="76022"/>
    <lineage>
        <taxon>Bacteria</taxon>
        <taxon>Bacillati</taxon>
        <taxon>Actinomycetota</taxon>
        <taxon>Actinomycetes</taxon>
        <taxon>Pseudonocardiales</taxon>
        <taxon>Pseudonocardiaceae</taxon>
        <taxon>Amycolatopsis</taxon>
    </lineage>
</organism>
<evidence type="ECO:0000313" key="2">
    <source>
        <dbReference type="EMBL" id="PFG50071.1"/>
    </source>
</evidence>
<accession>A0A2A9FH49</accession>
<dbReference type="InterPro" id="IPR003737">
    <property type="entry name" value="GlcNAc_PI_deacetylase-related"/>
</dbReference>
<dbReference type="Proteomes" id="UP000243542">
    <property type="component" value="Unassembled WGS sequence"/>
</dbReference>
<reference evidence="2 3" key="1">
    <citation type="submission" date="2017-10" db="EMBL/GenBank/DDBJ databases">
        <title>Sequencing the genomes of 1000 actinobacteria strains.</title>
        <authorList>
            <person name="Klenk H.-P."/>
        </authorList>
    </citation>
    <scope>NUCLEOTIDE SEQUENCE [LARGE SCALE GENOMIC DNA]</scope>
    <source>
        <strain evidence="2 3">DSM 46092</strain>
    </source>
</reference>
<dbReference type="AlphaFoldDB" id="A0A2A9FH49"/>
<comment type="caution">
    <text evidence="2">The sequence shown here is derived from an EMBL/GenBank/DDBJ whole genome shotgun (WGS) entry which is preliminary data.</text>
</comment>
<dbReference type="InterPro" id="IPR024078">
    <property type="entry name" value="LmbE-like_dom_sf"/>
</dbReference>
<dbReference type="PANTHER" id="PTHR12993:SF26">
    <property type="entry name" value="1D-MYO-INOSITOL 2-ACETAMIDO-2-DEOXY-ALPHA-D-GLUCOPYRANOSIDE DEACETYLASE"/>
    <property type="match status" value="1"/>
</dbReference>
<name>A0A2A9FH49_9PSEU</name>
<protein>
    <submittedName>
        <fullName evidence="2">LmbE family N-acetylglucosaminyl deacetylase</fullName>
    </submittedName>
</protein>
<gene>
    <name evidence="2" type="ORF">ATK36_5273</name>
</gene>
<dbReference type="Pfam" id="PF02585">
    <property type="entry name" value="PIG-L"/>
    <property type="match status" value="1"/>
</dbReference>